<proteinExistence type="predicted"/>
<sequence length="180" mass="20057">MSQITAVSLDYKGWSGNAYKGQCNFDVTLTLPKQEPTDAEAPALRVPLAGVLEKRETGWVFDHVGDTDASARPIEGHLHAHLSKVVSARATQIEQVRLAQREAQERQAAVERAEWIRTHPEEYAAEQRRNVQVLRLFAKAAAQTEAENRRRQRACQAAGGVWGRRTRNGVPVGMLGCFTR</sequence>
<name>A0A4Q2ITF4_9SPHN</name>
<evidence type="ECO:0000313" key="1">
    <source>
        <dbReference type="EMBL" id="RXZ31750.1"/>
    </source>
</evidence>
<dbReference type="Proteomes" id="UP000292347">
    <property type="component" value="Unassembled WGS sequence"/>
</dbReference>
<reference evidence="1 2" key="1">
    <citation type="submission" date="2019-01" db="EMBL/GenBank/DDBJ databases">
        <title>Sphingomonas mucosissima sp. nov. and Sphingomonas desiccabilis sp. nov., from biological soil crusts in the Colorado Plateau, USA.</title>
        <authorList>
            <person name="Zhu D."/>
        </authorList>
    </citation>
    <scope>NUCLEOTIDE SEQUENCE [LARGE SCALE GENOMIC DNA]</scope>
    <source>
        <strain evidence="1 2">CP1D</strain>
    </source>
</reference>
<keyword evidence="2" id="KW-1185">Reference proteome</keyword>
<comment type="caution">
    <text evidence="1">The sequence shown here is derived from an EMBL/GenBank/DDBJ whole genome shotgun (WGS) entry which is preliminary data.</text>
</comment>
<evidence type="ECO:0000313" key="2">
    <source>
        <dbReference type="Proteomes" id="UP000292347"/>
    </source>
</evidence>
<dbReference type="RefSeq" id="WP_129341983.1">
    <property type="nucleotide sequence ID" value="NZ_JACIDD010000002.1"/>
</dbReference>
<organism evidence="1 2">
    <name type="scientific">Sphingomonas desiccabilis</name>
    <dbReference type="NCBI Taxonomy" id="429134"/>
    <lineage>
        <taxon>Bacteria</taxon>
        <taxon>Pseudomonadati</taxon>
        <taxon>Pseudomonadota</taxon>
        <taxon>Alphaproteobacteria</taxon>
        <taxon>Sphingomonadales</taxon>
        <taxon>Sphingomonadaceae</taxon>
        <taxon>Sphingomonas</taxon>
    </lineage>
</organism>
<protein>
    <submittedName>
        <fullName evidence="1">Uncharacterized protein</fullName>
    </submittedName>
</protein>
<accession>A0A4Q2ITF4</accession>
<dbReference type="AlphaFoldDB" id="A0A4Q2ITF4"/>
<gene>
    <name evidence="1" type="ORF">EO081_11105</name>
</gene>
<dbReference type="EMBL" id="SDPT01000002">
    <property type="protein sequence ID" value="RXZ31750.1"/>
    <property type="molecule type" value="Genomic_DNA"/>
</dbReference>